<feature type="region of interest" description="Disordered" evidence="2">
    <location>
        <begin position="1"/>
        <end position="35"/>
    </location>
</feature>
<dbReference type="InterPro" id="IPR050922">
    <property type="entry name" value="LytR/CpsA/Psr_CW_biosynth"/>
</dbReference>
<feature type="domain" description="Cell envelope-related transcriptional attenuator" evidence="4">
    <location>
        <begin position="118"/>
        <end position="259"/>
    </location>
</feature>
<dbReference type="NCBIfam" id="TIGR00350">
    <property type="entry name" value="lytR_cpsA_psr"/>
    <property type="match status" value="1"/>
</dbReference>
<keyword evidence="3" id="KW-0472">Membrane</keyword>
<dbReference type="RefSeq" id="WP_407990004.1">
    <property type="nucleotide sequence ID" value="NZ_AP035881.2"/>
</dbReference>
<accession>A0AB33JYK5</accession>
<dbReference type="PANTHER" id="PTHR33392:SF6">
    <property type="entry name" value="POLYISOPRENYL-TEICHOIC ACID--PEPTIDOGLYCAN TEICHOIC ACID TRANSFERASE TAGU"/>
    <property type="match status" value="1"/>
</dbReference>
<evidence type="ECO:0000256" key="1">
    <source>
        <dbReference type="ARBA" id="ARBA00006068"/>
    </source>
</evidence>
<keyword evidence="3" id="KW-1133">Transmembrane helix</keyword>
<evidence type="ECO:0000256" key="3">
    <source>
        <dbReference type="SAM" id="Phobius"/>
    </source>
</evidence>
<gene>
    <name evidence="5" type="ORF">KCMC57_40690</name>
</gene>
<protein>
    <recommendedName>
        <fullName evidence="4">Cell envelope-related transcriptional attenuator domain-containing protein</fullName>
    </recommendedName>
</protein>
<evidence type="ECO:0000256" key="2">
    <source>
        <dbReference type="SAM" id="MobiDB-lite"/>
    </source>
</evidence>
<feature type="transmembrane region" description="Helical" evidence="3">
    <location>
        <begin position="45"/>
        <end position="66"/>
    </location>
</feature>
<organism evidence="5">
    <name type="scientific">Kitasatospora sp. CMC57</name>
    <dbReference type="NCBI Taxonomy" id="3231513"/>
    <lineage>
        <taxon>Bacteria</taxon>
        <taxon>Bacillati</taxon>
        <taxon>Actinomycetota</taxon>
        <taxon>Actinomycetes</taxon>
        <taxon>Kitasatosporales</taxon>
        <taxon>Streptomycetaceae</taxon>
        <taxon>Kitasatospora</taxon>
    </lineage>
</organism>
<feature type="compositionally biased region" description="Gly residues" evidence="2">
    <location>
        <begin position="1"/>
        <end position="12"/>
    </location>
</feature>
<dbReference type="AlphaFoldDB" id="A0AB33JYK5"/>
<comment type="similarity">
    <text evidence="1">Belongs to the LytR/CpsA/Psr (LCP) family.</text>
</comment>
<evidence type="ECO:0000259" key="4">
    <source>
        <dbReference type="Pfam" id="PF03816"/>
    </source>
</evidence>
<reference evidence="5" key="1">
    <citation type="submission" date="2024-07" db="EMBL/GenBank/DDBJ databases">
        <title>Complete genome sequences of cellulolytic bacteria, Kitasatospora sp. CMC57 and Streptomyces sp. CMC78, isolated from Japanese agricultural soil.</title>
        <authorList>
            <person name="Hashimoto T."/>
            <person name="Ito M."/>
            <person name="Iwamoto M."/>
            <person name="Fukahori D."/>
            <person name="Shoda T."/>
            <person name="Sakoda M."/>
            <person name="Morohoshi T."/>
            <person name="Mitsuboshi M."/>
            <person name="Nishizawa T."/>
        </authorList>
    </citation>
    <scope>NUCLEOTIDE SEQUENCE</scope>
    <source>
        <strain evidence="5">CMC57</strain>
    </source>
</reference>
<dbReference type="InterPro" id="IPR004474">
    <property type="entry name" value="LytR_CpsA_psr"/>
</dbReference>
<dbReference type="EMBL" id="AP035881">
    <property type="protein sequence ID" value="BFP47701.1"/>
    <property type="molecule type" value="Genomic_DNA"/>
</dbReference>
<keyword evidence="3" id="KW-0812">Transmembrane</keyword>
<dbReference type="Pfam" id="PF03816">
    <property type="entry name" value="LytR_cpsA_psr"/>
    <property type="match status" value="1"/>
</dbReference>
<sequence length="352" mass="37486">MSSTGRSGGTPGSYGSEPPLPPSLNPRGRPAGPPRRRNWWRIVRWTAGLLVLALVCVVGGSCLWAGGKIRHVDVVADWSGRPGNGPGTNWLLVGSDSRAGLSERQQRDLHVGGESGTNTDTVMVLHRGKNGPVLMSIPRDSYVTVPGHGKNKINAAYAQGGPRLLVQTVEQNTGIRIDHYAEVGFTGVVSIVDSLGGVRMCLDQPVVDAKSGADLRASCRTLNGTQALALVRTRYALPDSDLGRIRNQQAFLRALAGEVLRPSTMLNPFDLYPFLSAALGALRVDQGSSLWTLARFGQQLDKVAGSGGRTITVPIADQDYRTPAGSSVLWAPNAAQQLFEAIQNDRPVPATS</sequence>
<proteinExistence type="inferred from homology"/>
<dbReference type="PANTHER" id="PTHR33392">
    <property type="entry name" value="POLYISOPRENYL-TEICHOIC ACID--PEPTIDOGLYCAN TEICHOIC ACID TRANSFERASE TAGU"/>
    <property type="match status" value="1"/>
</dbReference>
<dbReference type="Gene3D" id="3.40.630.190">
    <property type="entry name" value="LCP protein"/>
    <property type="match status" value="1"/>
</dbReference>
<name>A0AB33JYK5_9ACTN</name>
<evidence type="ECO:0000313" key="5">
    <source>
        <dbReference type="EMBL" id="BFP47701.1"/>
    </source>
</evidence>